<protein>
    <submittedName>
        <fullName evidence="1">Uncharacterized protein</fullName>
    </submittedName>
</protein>
<organism evidence="1">
    <name type="scientific">uncultured Caudovirales phage</name>
    <dbReference type="NCBI Taxonomy" id="2100421"/>
    <lineage>
        <taxon>Viruses</taxon>
        <taxon>Duplodnaviria</taxon>
        <taxon>Heunggongvirae</taxon>
        <taxon>Uroviricota</taxon>
        <taxon>Caudoviricetes</taxon>
        <taxon>Peduoviridae</taxon>
        <taxon>Maltschvirus</taxon>
        <taxon>Maltschvirus maltsch</taxon>
    </lineage>
</organism>
<dbReference type="EMBL" id="LR796664">
    <property type="protein sequence ID" value="CAB4157713.1"/>
    <property type="molecule type" value="Genomic_DNA"/>
</dbReference>
<accession>A0A6J5NFM0</accession>
<reference evidence="1" key="1">
    <citation type="submission" date="2020-04" db="EMBL/GenBank/DDBJ databases">
        <authorList>
            <person name="Chiriac C."/>
            <person name="Salcher M."/>
            <person name="Ghai R."/>
            <person name="Kavagutti S V."/>
        </authorList>
    </citation>
    <scope>NUCLEOTIDE SEQUENCE</scope>
</reference>
<evidence type="ECO:0000313" key="1">
    <source>
        <dbReference type="EMBL" id="CAB4157713.1"/>
    </source>
</evidence>
<proteinExistence type="predicted"/>
<gene>
    <name evidence="1" type="ORF">UFOVP689_44</name>
</gene>
<sequence length="425" mass="45886">MTPMAWGEEITVLMELGFPVNIFTLDSAEDGVLDEDIFGGTLVGDDVSQFCQEISISRGRSDQLQNFNAGTCTVRLLNRDRRFDPINESSPYWDVSTGKSGVTPRRKVTIFSDGVALFTGRITDIDVSYEPNNPNATSENSYVTITAADDFVLLANTFTENAITPSQELSGARVTSILDLPEVNYPATRDIDTGAATLGGGATFAIDANSNILTYLQSVATSEQGYFFVAADGDLTFTDRIAASFTAPSAYFSDAGSNIPYTSLSVMYGQEFLYNKVVCTVEGGTDQVANDVASQTEYGISTLNLSGLLLVDDAAALVLAADLLDKYKEPEYRFDRIQTIYNPLASGDQVTLTAVDIADVVRITRTYPTGTPASVTKDYSIENIRHVISPSSHTVEYGLAVADLVYAFILDDSLYGVMDSTNALT</sequence>
<name>A0A6J5NFM0_9CAUD</name>